<evidence type="ECO:0000256" key="1">
    <source>
        <dbReference type="SAM" id="Phobius"/>
    </source>
</evidence>
<feature type="domain" description="DUF1206" evidence="2">
    <location>
        <begin position="200"/>
        <end position="269"/>
    </location>
</feature>
<sequence length="271" mass="28063">MSDITADVSRDDATEGAGILVRTIGRIGLVAYGLVHLFVAALAVQVPFGDPERADKKGALQAVAATGPGVVLLWIVTAGLVALVLWQLAEAVLGHRELPPRQRARRVAINLAEAGLFGVLAWSAGSIAAKGGAPSTQPSFASVVLGWPAGPVLVGLAGVGVVVGSAYAVRRGVRHTFLRELDLRGAGLRRSTLVTRTGQVGWVAAGFAYGVPGVLLVVAAVRYDPKQPTTLDAGLQALADQPYGPPLLVLLALGLTAFGIYCFFDARYRAG</sequence>
<feature type="transmembrane region" description="Helical" evidence="1">
    <location>
        <begin position="243"/>
        <end position="264"/>
    </location>
</feature>
<name>A0A6M6JG21_9PSEU</name>
<dbReference type="RefSeq" id="WP_172158968.1">
    <property type="nucleotide sequence ID" value="NZ_CP053564.1"/>
</dbReference>
<protein>
    <submittedName>
        <fullName evidence="3">DUF1206 domain-containing protein</fullName>
    </submittedName>
</protein>
<keyword evidence="1" id="KW-0472">Membrane</keyword>
<reference evidence="3 4" key="1">
    <citation type="submission" date="2020-05" db="EMBL/GenBank/DDBJ databases">
        <authorList>
            <person name="Mo P."/>
        </authorList>
    </citation>
    <scope>NUCLEOTIDE SEQUENCE [LARGE SCALE GENOMIC DNA]</scope>
    <source>
        <strain evidence="3 4">Gen01</strain>
    </source>
</reference>
<dbReference type="AlphaFoldDB" id="A0A6M6JG21"/>
<evidence type="ECO:0000313" key="4">
    <source>
        <dbReference type="Proteomes" id="UP000505377"/>
    </source>
</evidence>
<evidence type="ECO:0000313" key="3">
    <source>
        <dbReference type="EMBL" id="QJY46958.1"/>
    </source>
</evidence>
<proteinExistence type="predicted"/>
<evidence type="ECO:0000259" key="2">
    <source>
        <dbReference type="Pfam" id="PF06724"/>
    </source>
</evidence>
<feature type="domain" description="DUF1206" evidence="2">
    <location>
        <begin position="112"/>
        <end position="174"/>
    </location>
</feature>
<keyword evidence="1" id="KW-0812">Transmembrane</keyword>
<dbReference type="KEGG" id="pbro:HOP40_14960"/>
<gene>
    <name evidence="3" type="ORF">HOP40_14960</name>
</gene>
<dbReference type="Pfam" id="PF06724">
    <property type="entry name" value="DUF1206"/>
    <property type="match status" value="3"/>
</dbReference>
<feature type="transmembrane region" description="Helical" evidence="1">
    <location>
        <begin position="200"/>
        <end position="223"/>
    </location>
</feature>
<keyword evidence="1" id="KW-1133">Transmembrane helix</keyword>
<feature type="transmembrane region" description="Helical" evidence="1">
    <location>
        <begin position="60"/>
        <end position="86"/>
    </location>
</feature>
<keyword evidence="4" id="KW-1185">Reference proteome</keyword>
<accession>A0A6M6JG21</accession>
<feature type="transmembrane region" description="Helical" evidence="1">
    <location>
        <begin position="29"/>
        <end position="48"/>
    </location>
</feature>
<dbReference type="InterPro" id="IPR009597">
    <property type="entry name" value="DUF1206"/>
</dbReference>
<feature type="transmembrane region" description="Helical" evidence="1">
    <location>
        <begin position="149"/>
        <end position="169"/>
    </location>
</feature>
<feature type="transmembrane region" description="Helical" evidence="1">
    <location>
        <begin position="107"/>
        <end position="129"/>
    </location>
</feature>
<organism evidence="3 4">
    <name type="scientific">Pseudonocardia broussonetiae</name>
    <dbReference type="NCBI Taxonomy" id="2736640"/>
    <lineage>
        <taxon>Bacteria</taxon>
        <taxon>Bacillati</taxon>
        <taxon>Actinomycetota</taxon>
        <taxon>Actinomycetes</taxon>
        <taxon>Pseudonocardiales</taxon>
        <taxon>Pseudonocardiaceae</taxon>
        <taxon>Pseudonocardia</taxon>
    </lineage>
</organism>
<dbReference type="EMBL" id="CP053564">
    <property type="protein sequence ID" value="QJY46958.1"/>
    <property type="molecule type" value="Genomic_DNA"/>
</dbReference>
<feature type="domain" description="DUF1206" evidence="2">
    <location>
        <begin position="27"/>
        <end position="93"/>
    </location>
</feature>
<dbReference type="Proteomes" id="UP000505377">
    <property type="component" value="Chromosome"/>
</dbReference>